<dbReference type="SMART" id="SM00028">
    <property type="entry name" value="TPR"/>
    <property type="match status" value="8"/>
</dbReference>
<name>A0AAJ0X9P4_9GAMM</name>
<feature type="repeat" description="TPR" evidence="1">
    <location>
        <begin position="401"/>
        <end position="434"/>
    </location>
</feature>
<organism evidence="4 5">
    <name type="scientific">Halochromatium glycolicum</name>
    <dbReference type="NCBI Taxonomy" id="85075"/>
    <lineage>
        <taxon>Bacteria</taxon>
        <taxon>Pseudomonadati</taxon>
        <taxon>Pseudomonadota</taxon>
        <taxon>Gammaproteobacteria</taxon>
        <taxon>Chromatiales</taxon>
        <taxon>Chromatiaceae</taxon>
        <taxon>Halochromatium</taxon>
    </lineage>
</organism>
<keyword evidence="1" id="KW-0802">TPR repeat</keyword>
<feature type="repeat" description="TPR" evidence="1">
    <location>
        <begin position="537"/>
        <end position="570"/>
    </location>
</feature>
<evidence type="ECO:0008006" key="6">
    <source>
        <dbReference type="Google" id="ProtNLM"/>
    </source>
</evidence>
<dbReference type="PROSITE" id="PS50005">
    <property type="entry name" value="TPR"/>
    <property type="match status" value="2"/>
</dbReference>
<dbReference type="InterPro" id="IPR011990">
    <property type="entry name" value="TPR-like_helical_dom_sf"/>
</dbReference>
<dbReference type="PANTHER" id="PTHR12558:SF13">
    <property type="entry name" value="CELL DIVISION CYCLE PROTEIN 27 HOMOLOG"/>
    <property type="match status" value="1"/>
</dbReference>
<protein>
    <recommendedName>
        <fullName evidence="6">Tetratricopeptide repeat protein</fullName>
    </recommendedName>
</protein>
<dbReference type="PANTHER" id="PTHR12558">
    <property type="entry name" value="CELL DIVISION CYCLE 16,23,27"/>
    <property type="match status" value="1"/>
</dbReference>
<feature type="region of interest" description="Disordered" evidence="2">
    <location>
        <begin position="30"/>
        <end position="52"/>
    </location>
</feature>
<evidence type="ECO:0000256" key="2">
    <source>
        <dbReference type="SAM" id="MobiDB-lite"/>
    </source>
</evidence>
<evidence type="ECO:0000256" key="3">
    <source>
        <dbReference type="SAM" id="SignalP"/>
    </source>
</evidence>
<feature type="chain" id="PRO_5042530197" description="Tetratricopeptide repeat protein" evidence="3">
    <location>
        <begin position="25"/>
        <end position="587"/>
    </location>
</feature>
<sequence>MPNRILFRLSVILILLLTASAAQSAQRATERSAAAATPESSDAATAAKPSAAPPSELSAELVYATLAAEVALQREAYGAAFDHFLRAARLAQDSGLAERAVRAALRAGDSAAARQALELWIALDPDSSKAHQLAAFLALEADQRTAAIGSLLRVIDLADSPKQGYLQAAQILGRLPMPAQRLAVMRELVTAAGAEDQPDAQFALATLAAAAGQVERATELAERAAALRPGWTDPQVFLVRLLVTQDRGDEARAALERYIGEAQDTRELKLLKAQLQMDAGESEQALTTFEELLEDNPQRPDILFAAAVLALEIEDLEAARGYLETLQGMGKRPDDVAFLLGQVEESAGNNEAALALYEQVGGQNRVSAQVRIANLYAEAGAVERAREVLQQLRDQHPDQVSTLYLIEGELLREQGLEQQAFDVYSSALSKYPDNADLLYARAMMAVGMDKVSLLEQDLRRILVDNPDHVDALNALGYTLADRTDRFDAALALIERALQLRPDDPAILDSMGWVLYRKGRLEAAEEYLRRALEQGFDAEIAAHLGEVLWSMGRRDEAREVWGHALNEDPEHEYLQQVLSRFRFSQTEN</sequence>
<evidence type="ECO:0000313" key="4">
    <source>
        <dbReference type="EMBL" id="MBK1704285.1"/>
    </source>
</evidence>
<comment type="caution">
    <text evidence="4">The sequence shown here is derived from an EMBL/GenBank/DDBJ whole genome shotgun (WGS) entry which is preliminary data.</text>
</comment>
<dbReference type="SUPFAM" id="SSF48452">
    <property type="entry name" value="TPR-like"/>
    <property type="match status" value="3"/>
</dbReference>
<dbReference type="Pfam" id="PF14559">
    <property type="entry name" value="TPR_19"/>
    <property type="match status" value="3"/>
</dbReference>
<evidence type="ECO:0000256" key="1">
    <source>
        <dbReference type="PROSITE-ProRule" id="PRU00339"/>
    </source>
</evidence>
<keyword evidence="3" id="KW-0732">Signal</keyword>
<feature type="signal peptide" evidence="3">
    <location>
        <begin position="1"/>
        <end position="24"/>
    </location>
</feature>
<evidence type="ECO:0000313" key="5">
    <source>
        <dbReference type="Proteomes" id="UP001296776"/>
    </source>
</evidence>
<keyword evidence="5" id="KW-1185">Reference proteome</keyword>
<dbReference type="Gene3D" id="1.25.40.10">
    <property type="entry name" value="Tetratricopeptide repeat domain"/>
    <property type="match status" value="2"/>
</dbReference>
<dbReference type="AlphaFoldDB" id="A0AAJ0X9P4"/>
<dbReference type="EMBL" id="NRSJ01000008">
    <property type="protein sequence ID" value="MBK1704285.1"/>
    <property type="molecule type" value="Genomic_DNA"/>
</dbReference>
<dbReference type="InterPro" id="IPR019734">
    <property type="entry name" value="TPR_rpt"/>
</dbReference>
<proteinExistence type="predicted"/>
<reference evidence="4" key="2">
    <citation type="journal article" date="2020" name="Microorganisms">
        <title>Osmotic Adaptation and Compatible Solute Biosynthesis of Phototrophic Bacteria as Revealed from Genome Analyses.</title>
        <authorList>
            <person name="Imhoff J.F."/>
            <person name="Rahn T."/>
            <person name="Kunzel S."/>
            <person name="Keller A."/>
            <person name="Neulinger S.C."/>
        </authorList>
    </citation>
    <scope>NUCLEOTIDE SEQUENCE</scope>
    <source>
        <strain evidence="4">DSM 11080</strain>
    </source>
</reference>
<gene>
    <name evidence="4" type="ORF">CKO40_06910</name>
</gene>
<accession>A0AAJ0X9P4</accession>
<dbReference type="Proteomes" id="UP001296776">
    <property type="component" value="Unassembled WGS sequence"/>
</dbReference>
<dbReference type="RefSeq" id="WP_200345462.1">
    <property type="nucleotide sequence ID" value="NZ_NRSJ01000008.1"/>
</dbReference>
<reference evidence="4" key="1">
    <citation type="submission" date="2017-08" db="EMBL/GenBank/DDBJ databases">
        <authorList>
            <person name="Imhoff J.F."/>
            <person name="Rahn T."/>
            <person name="Kuenzel S."/>
            <person name="Neulinger S.C."/>
        </authorList>
    </citation>
    <scope>NUCLEOTIDE SEQUENCE</scope>
    <source>
        <strain evidence="4">DSM 11080</strain>
    </source>
</reference>